<sequence length="148" mass="16357">MSLPHVVEESEESAPENGRILAAPHPLDDSPSSLDRLLHLLQGTTANSLADPGITVLSPSQLDQLTLSARRQAEHCQDGILLVLDLLQGMLDNGAMPDAATMRRLVRQLHDQFHDQQRWHSLADNAAYYRDHTQVAERIAACFRAPHG</sequence>
<reference evidence="2 3" key="1">
    <citation type="submission" date="2024-04" db="EMBL/GenBank/DDBJ databases">
        <title>Draft genome sequence of Pseudoxanthomonas putridarboris WD12.</title>
        <authorList>
            <person name="Oh J."/>
        </authorList>
    </citation>
    <scope>NUCLEOTIDE SEQUENCE [LARGE SCALE GENOMIC DNA]</scope>
    <source>
        <strain evidence="2 3">WD12</strain>
    </source>
</reference>
<dbReference type="EMBL" id="JBBWWT010000011">
    <property type="protein sequence ID" value="MEL1266079.1"/>
    <property type="molecule type" value="Genomic_DNA"/>
</dbReference>
<feature type="region of interest" description="Disordered" evidence="1">
    <location>
        <begin position="1"/>
        <end position="28"/>
    </location>
</feature>
<name>A0ABU9J4A6_9GAMM</name>
<dbReference type="Proteomes" id="UP001459204">
    <property type="component" value="Unassembled WGS sequence"/>
</dbReference>
<evidence type="ECO:0000313" key="3">
    <source>
        <dbReference type="Proteomes" id="UP001459204"/>
    </source>
</evidence>
<evidence type="ECO:0000313" key="2">
    <source>
        <dbReference type="EMBL" id="MEL1266079.1"/>
    </source>
</evidence>
<protein>
    <submittedName>
        <fullName evidence="2">Uncharacterized protein</fullName>
    </submittedName>
</protein>
<gene>
    <name evidence="2" type="ORF">AAD027_17125</name>
</gene>
<keyword evidence="3" id="KW-1185">Reference proteome</keyword>
<comment type="caution">
    <text evidence="2">The sequence shown here is derived from an EMBL/GenBank/DDBJ whole genome shotgun (WGS) entry which is preliminary data.</text>
</comment>
<organism evidence="2 3">
    <name type="scientific">Pseudoxanthomonas putridarboris</name>
    <dbReference type="NCBI Taxonomy" id="752605"/>
    <lineage>
        <taxon>Bacteria</taxon>
        <taxon>Pseudomonadati</taxon>
        <taxon>Pseudomonadota</taxon>
        <taxon>Gammaproteobacteria</taxon>
        <taxon>Lysobacterales</taxon>
        <taxon>Lysobacteraceae</taxon>
        <taxon>Pseudoxanthomonas</taxon>
    </lineage>
</organism>
<evidence type="ECO:0000256" key="1">
    <source>
        <dbReference type="SAM" id="MobiDB-lite"/>
    </source>
</evidence>
<accession>A0ABU9J4A6</accession>
<proteinExistence type="predicted"/>
<dbReference type="RefSeq" id="WP_341727250.1">
    <property type="nucleotide sequence ID" value="NZ_JBBWWT010000011.1"/>
</dbReference>